<dbReference type="GO" id="GO:0003910">
    <property type="term" value="F:DNA ligase (ATP) activity"/>
    <property type="evidence" value="ECO:0007669"/>
    <property type="project" value="UniProtKB-EC"/>
</dbReference>
<sequence length="71" mass="8169">MEGGEAGGVFAIRPKVVLEIAFEEIQKSPNYDSGFALRFPRFIRIRDDKDPEEADTIQRIGRVYSQQLKRL</sequence>
<dbReference type="AlphaFoldDB" id="A0A645H187"/>
<dbReference type="GO" id="GO:0006310">
    <property type="term" value="P:DNA recombination"/>
    <property type="evidence" value="ECO:0007669"/>
    <property type="project" value="InterPro"/>
</dbReference>
<gene>
    <name evidence="3" type="primary">ligB_2</name>
    <name evidence="3" type="ORF">SDC9_179224</name>
</gene>
<keyword evidence="1 3" id="KW-0436">Ligase</keyword>
<reference evidence="3" key="1">
    <citation type="submission" date="2019-08" db="EMBL/GenBank/DDBJ databases">
        <authorList>
            <person name="Kucharzyk K."/>
            <person name="Murdoch R.W."/>
            <person name="Higgins S."/>
            <person name="Loffler F."/>
        </authorList>
    </citation>
    <scope>NUCLEOTIDE SEQUENCE</scope>
</reference>
<organism evidence="3">
    <name type="scientific">bioreactor metagenome</name>
    <dbReference type="NCBI Taxonomy" id="1076179"/>
    <lineage>
        <taxon>unclassified sequences</taxon>
        <taxon>metagenomes</taxon>
        <taxon>ecological metagenomes</taxon>
    </lineage>
</organism>
<dbReference type="InterPro" id="IPR050191">
    <property type="entry name" value="ATP-dep_DNA_ligase"/>
</dbReference>
<evidence type="ECO:0000313" key="3">
    <source>
        <dbReference type="EMBL" id="MPN31749.1"/>
    </source>
</evidence>
<protein>
    <submittedName>
        <fullName evidence="3">DNA ligase B</fullName>
        <ecNumber evidence="3">6.5.1.1</ecNumber>
    </submittedName>
</protein>
<accession>A0A645H187</accession>
<dbReference type="EMBL" id="VSSQ01083416">
    <property type="protein sequence ID" value="MPN31749.1"/>
    <property type="molecule type" value="Genomic_DNA"/>
</dbReference>
<dbReference type="PANTHER" id="PTHR45674">
    <property type="entry name" value="DNA LIGASE 1/3 FAMILY MEMBER"/>
    <property type="match status" value="1"/>
</dbReference>
<dbReference type="Pfam" id="PF04679">
    <property type="entry name" value="DNA_ligase_A_C"/>
    <property type="match status" value="1"/>
</dbReference>
<name>A0A645H187_9ZZZZ</name>
<evidence type="ECO:0000259" key="2">
    <source>
        <dbReference type="Pfam" id="PF04679"/>
    </source>
</evidence>
<feature type="domain" description="DNA ligase ATP-dependent C-terminal" evidence="2">
    <location>
        <begin position="12"/>
        <end position="49"/>
    </location>
</feature>
<evidence type="ECO:0000256" key="1">
    <source>
        <dbReference type="ARBA" id="ARBA00022598"/>
    </source>
</evidence>
<dbReference type="Gene3D" id="2.40.50.140">
    <property type="entry name" value="Nucleic acid-binding proteins"/>
    <property type="match status" value="1"/>
</dbReference>
<proteinExistence type="predicted"/>
<dbReference type="GO" id="GO:0006281">
    <property type="term" value="P:DNA repair"/>
    <property type="evidence" value="ECO:0007669"/>
    <property type="project" value="InterPro"/>
</dbReference>
<dbReference type="SUPFAM" id="SSF50249">
    <property type="entry name" value="Nucleic acid-binding proteins"/>
    <property type="match status" value="1"/>
</dbReference>
<dbReference type="InterPro" id="IPR012309">
    <property type="entry name" value="DNA_ligase_ATP-dep_C"/>
</dbReference>
<dbReference type="EC" id="6.5.1.1" evidence="3"/>
<dbReference type="PANTHER" id="PTHR45674:SF7">
    <property type="entry name" value="DNA LIGASE"/>
    <property type="match status" value="1"/>
</dbReference>
<comment type="caution">
    <text evidence="3">The sequence shown here is derived from an EMBL/GenBank/DDBJ whole genome shotgun (WGS) entry which is preliminary data.</text>
</comment>
<dbReference type="InterPro" id="IPR012340">
    <property type="entry name" value="NA-bd_OB-fold"/>
</dbReference>
<dbReference type="GO" id="GO:0006273">
    <property type="term" value="P:lagging strand elongation"/>
    <property type="evidence" value="ECO:0007669"/>
    <property type="project" value="TreeGrafter"/>
</dbReference>